<evidence type="ECO:0000256" key="7">
    <source>
        <dbReference type="SAM" id="Phobius"/>
    </source>
</evidence>
<dbReference type="Proteomes" id="UP000297245">
    <property type="component" value="Unassembled WGS sequence"/>
</dbReference>
<evidence type="ECO:0000256" key="3">
    <source>
        <dbReference type="ARBA" id="ARBA00022692"/>
    </source>
</evidence>
<keyword evidence="6 7" id="KW-0472">Membrane</keyword>
<dbReference type="Pfam" id="PF01694">
    <property type="entry name" value="Rhomboid"/>
    <property type="match status" value="1"/>
</dbReference>
<dbReference type="PANTHER" id="PTHR43731:SF14">
    <property type="entry name" value="PRESENILIN-ASSOCIATED RHOMBOID-LIKE PROTEIN, MITOCHONDRIAL"/>
    <property type="match status" value="1"/>
</dbReference>
<feature type="transmembrane region" description="Helical" evidence="7">
    <location>
        <begin position="222"/>
        <end position="242"/>
    </location>
</feature>
<name>A0A4S8MM45_DENBC</name>
<feature type="transmembrane region" description="Helical" evidence="7">
    <location>
        <begin position="171"/>
        <end position="191"/>
    </location>
</feature>
<dbReference type="GO" id="GO:0016020">
    <property type="term" value="C:membrane"/>
    <property type="evidence" value="ECO:0007669"/>
    <property type="project" value="UniProtKB-SubCell"/>
</dbReference>
<dbReference type="AlphaFoldDB" id="A0A4S8MM45"/>
<dbReference type="InterPro" id="IPR022764">
    <property type="entry name" value="Peptidase_S54_rhomboid_dom"/>
</dbReference>
<dbReference type="Gene3D" id="1.20.1540.10">
    <property type="entry name" value="Rhomboid-like"/>
    <property type="match status" value="1"/>
</dbReference>
<reference evidence="9 10" key="1">
    <citation type="journal article" date="2019" name="Nat. Ecol. Evol.">
        <title>Megaphylogeny resolves global patterns of mushroom evolution.</title>
        <authorList>
            <person name="Varga T."/>
            <person name="Krizsan K."/>
            <person name="Foldi C."/>
            <person name="Dima B."/>
            <person name="Sanchez-Garcia M."/>
            <person name="Sanchez-Ramirez S."/>
            <person name="Szollosi G.J."/>
            <person name="Szarkandi J.G."/>
            <person name="Papp V."/>
            <person name="Albert L."/>
            <person name="Andreopoulos W."/>
            <person name="Angelini C."/>
            <person name="Antonin V."/>
            <person name="Barry K.W."/>
            <person name="Bougher N.L."/>
            <person name="Buchanan P."/>
            <person name="Buyck B."/>
            <person name="Bense V."/>
            <person name="Catcheside P."/>
            <person name="Chovatia M."/>
            <person name="Cooper J."/>
            <person name="Damon W."/>
            <person name="Desjardin D."/>
            <person name="Finy P."/>
            <person name="Geml J."/>
            <person name="Haridas S."/>
            <person name="Hughes K."/>
            <person name="Justo A."/>
            <person name="Karasinski D."/>
            <person name="Kautmanova I."/>
            <person name="Kiss B."/>
            <person name="Kocsube S."/>
            <person name="Kotiranta H."/>
            <person name="LaButti K.M."/>
            <person name="Lechner B.E."/>
            <person name="Liimatainen K."/>
            <person name="Lipzen A."/>
            <person name="Lukacs Z."/>
            <person name="Mihaltcheva S."/>
            <person name="Morgado L.N."/>
            <person name="Niskanen T."/>
            <person name="Noordeloos M.E."/>
            <person name="Ohm R.A."/>
            <person name="Ortiz-Santana B."/>
            <person name="Ovrebo C."/>
            <person name="Racz N."/>
            <person name="Riley R."/>
            <person name="Savchenko A."/>
            <person name="Shiryaev A."/>
            <person name="Soop K."/>
            <person name="Spirin V."/>
            <person name="Szebenyi C."/>
            <person name="Tomsovsky M."/>
            <person name="Tulloss R.E."/>
            <person name="Uehling J."/>
            <person name="Grigoriev I.V."/>
            <person name="Vagvolgyi C."/>
            <person name="Papp T."/>
            <person name="Martin F.M."/>
            <person name="Miettinen O."/>
            <person name="Hibbett D.S."/>
            <person name="Nagy L.G."/>
        </authorList>
    </citation>
    <scope>NUCLEOTIDE SEQUENCE [LARGE SCALE GENOMIC DNA]</scope>
    <source>
        <strain evidence="9 10">CBS 962.96</strain>
    </source>
</reference>
<keyword evidence="10" id="KW-1185">Reference proteome</keyword>
<feature type="transmembrane region" description="Helical" evidence="7">
    <location>
        <begin position="80"/>
        <end position="99"/>
    </location>
</feature>
<evidence type="ECO:0000256" key="6">
    <source>
        <dbReference type="ARBA" id="ARBA00023136"/>
    </source>
</evidence>
<feature type="domain" description="Peptidase S54 rhomboid" evidence="8">
    <location>
        <begin position="129"/>
        <end position="271"/>
    </location>
</feature>
<dbReference type="SUPFAM" id="SSF144091">
    <property type="entry name" value="Rhomboid-like"/>
    <property type="match status" value="1"/>
</dbReference>
<proteinExistence type="inferred from homology"/>
<comment type="subcellular location">
    <subcellularLocation>
        <location evidence="1">Membrane</location>
        <topology evidence="1">Multi-pass membrane protein</topology>
    </subcellularLocation>
</comment>
<accession>A0A4S8MM45</accession>
<dbReference type="GO" id="GO:0004252">
    <property type="term" value="F:serine-type endopeptidase activity"/>
    <property type="evidence" value="ECO:0007669"/>
    <property type="project" value="InterPro"/>
</dbReference>
<dbReference type="InterPro" id="IPR035952">
    <property type="entry name" value="Rhomboid-like_sf"/>
</dbReference>
<protein>
    <submittedName>
        <fullName evidence="9">Rhomboid-domain-containing protein</fullName>
    </submittedName>
</protein>
<keyword evidence="5 7" id="KW-1133">Transmembrane helix</keyword>
<evidence type="ECO:0000313" key="10">
    <source>
        <dbReference type="Proteomes" id="UP000297245"/>
    </source>
</evidence>
<evidence type="ECO:0000256" key="5">
    <source>
        <dbReference type="ARBA" id="ARBA00022989"/>
    </source>
</evidence>
<evidence type="ECO:0000256" key="2">
    <source>
        <dbReference type="ARBA" id="ARBA00009045"/>
    </source>
</evidence>
<feature type="transmembrane region" description="Helical" evidence="7">
    <location>
        <begin position="197"/>
        <end position="215"/>
    </location>
</feature>
<comment type="similarity">
    <text evidence="2">Belongs to the peptidase S54 family.</text>
</comment>
<dbReference type="OrthoDB" id="418595at2759"/>
<keyword evidence="3 7" id="KW-0812">Transmembrane</keyword>
<dbReference type="InterPro" id="IPR050925">
    <property type="entry name" value="Rhomboid_protease_S54"/>
</dbReference>
<dbReference type="PANTHER" id="PTHR43731">
    <property type="entry name" value="RHOMBOID PROTEASE"/>
    <property type="match status" value="1"/>
</dbReference>
<feature type="transmembrane region" description="Helical" evidence="7">
    <location>
        <begin position="257"/>
        <end position="273"/>
    </location>
</feature>
<organism evidence="9 10">
    <name type="scientific">Dendrothele bispora (strain CBS 962.96)</name>
    <dbReference type="NCBI Taxonomy" id="1314807"/>
    <lineage>
        <taxon>Eukaryota</taxon>
        <taxon>Fungi</taxon>
        <taxon>Dikarya</taxon>
        <taxon>Basidiomycota</taxon>
        <taxon>Agaricomycotina</taxon>
        <taxon>Agaricomycetes</taxon>
        <taxon>Agaricomycetidae</taxon>
        <taxon>Agaricales</taxon>
        <taxon>Agaricales incertae sedis</taxon>
        <taxon>Dendrothele</taxon>
    </lineage>
</organism>
<evidence type="ECO:0000259" key="8">
    <source>
        <dbReference type="Pfam" id="PF01694"/>
    </source>
</evidence>
<keyword evidence="4" id="KW-0378">Hydrolase</keyword>
<evidence type="ECO:0000256" key="4">
    <source>
        <dbReference type="ARBA" id="ARBA00022801"/>
    </source>
</evidence>
<evidence type="ECO:0000313" key="9">
    <source>
        <dbReference type="EMBL" id="THV03304.1"/>
    </source>
</evidence>
<gene>
    <name evidence="9" type="ORF">K435DRAFT_651475</name>
</gene>
<evidence type="ECO:0000256" key="1">
    <source>
        <dbReference type="ARBA" id="ARBA00004141"/>
    </source>
</evidence>
<dbReference type="EMBL" id="ML179068">
    <property type="protein sequence ID" value="THV03304.1"/>
    <property type="molecule type" value="Genomic_DNA"/>
</dbReference>
<dbReference type="GO" id="GO:0006465">
    <property type="term" value="P:signal peptide processing"/>
    <property type="evidence" value="ECO:0007669"/>
    <property type="project" value="TreeGrafter"/>
</dbReference>
<sequence>MSFSFRLRSSRPLFSASRSFFTSSRIQSANVSPLASLRFRLSDRLSLIRQLSGRARPPSYRASVYGNQKPNFLDRIPEDYVYWGIVAINGVVFAAWFMAGQKARFEADVKPLRWMHDNFTSSWRNFSEGRVWTLLTSAFSHQSPSHIFMNGFTFMFLSKPILEMLGSRRFLGLYLGSAILSSVASMGWQNLVKKRDIGSLGASAAIYSVVSLLACVAPRMTFMIYGIIPVPAWLAVTGIFAIDSYSAVHDKQRGTDTAGHVAGLASGIGYYLAKRFRIF</sequence>